<dbReference type="Pfam" id="PF00486">
    <property type="entry name" value="Trans_reg_C"/>
    <property type="match status" value="1"/>
</dbReference>
<evidence type="ECO:0000256" key="3">
    <source>
        <dbReference type="ARBA" id="ARBA00023012"/>
    </source>
</evidence>
<dbReference type="SMART" id="SM00448">
    <property type="entry name" value="REC"/>
    <property type="match status" value="1"/>
</dbReference>
<gene>
    <name evidence="12" type="primary">resD</name>
    <name evidence="12" type="ORF">PATL70BA_1742</name>
</gene>
<comment type="function">
    <text evidence="7">May play the central regulatory role in sporulation. It may be an element of the effector pathway responsible for the activation of sporulation genes in response to nutritional stress. Spo0A may act in concert with spo0H (a sigma factor) to control the expression of some genes that are critical to the sporulation process.</text>
</comment>
<dbReference type="GO" id="GO:0000156">
    <property type="term" value="F:phosphorelay response regulator activity"/>
    <property type="evidence" value="ECO:0007669"/>
    <property type="project" value="TreeGrafter"/>
</dbReference>
<dbReference type="InterPro" id="IPR001789">
    <property type="entry name" value="Sig_transdc_resp-reg_receiver"/>
</dbReference>
<evidence type="ECO:0000256" key="9">
    <source>
        <dbReference type="PROSITE-ProRule" id="PRU01091"/>
    </source>
</evidence>
<accession>A0A3P7PWL5</accession>
<organism evidence="12 13">
    <name type="scientific">Petrocella atlantisensis</name>
    <dbReference type="NCBI Taxonomy" id="2173034"/>
    <lineage>
        <taxon>Bacteria</taxon>
        <taxon>Bacillati</taxon>
        <taxon>Bacillota</taxon>
        <taxon>Clostridia</taxon>
        <taxon>Lachnospirales</taxon>
        <taxon>Vallitaleaceae</taxon>
        <taxon>Petrocella</taxon>
    </lineage>
</organism>
<dbReference type="AlphaFoldDB" id="A0A3P7PWL5"/>
<dbReference type="GO" id="GO:0006355">
    <property type="term" value="P:regulation of DNA-templated transcription"/>
    <property type="evidence" value="ECO:0007669"/>
    <property type="project" value="InterPro"/>
</dbReference>
<dbReference type="Gene3D" id="6.10.250.690">
    <property type="match status" value="1"/>
</dbReference>
<evidence type="ECO:0000256" key="8">
    <source>
        <dbReference type="PROSITE-ProRule" id="PRU00169"/>
    </source>
</evidence>
<dbReference type="SUPFAM" id="SSF46894">
    <property type="entry name" value="C-terminal effector domain of the bipartite response regulators"/>
    <property type="match status" value="1"/>
</dbReference>
<keyword evidence="5 9" id="KW-0238">DNA-binding</keyword>
<keyword evidence="4" id="KW-0805">Transcription regulation</keyword>
<evidence type="ECO:0000313" key="12">
    <source>
        <dbReference type="EMBL" id="VDN47631.1"/>
    </source>
</evidence>
<evidence type="ECO:0000256" key="7">
    <source>
        <dbReference type="ARBA" id="ARBA00024867"/>
    </source>
</evidence>
<evidence type="ECO:0000256" key="6">
    <source>
        <dbReference type="ARBA" id="ARBA00023163"/>
    </source>
</evidence>
<dbReference type="GO" id="GO:0005829">
    <property type="term" value="C:cytosol"/>
    <property type="evidence" value="ECO:0007669"/>
    <property type="project" value="TreeGrafter"/>
</dbReference>
<dbReference type="PANTHER" id="PTHR48111">
    <property type="entry name" value="REGULATOR OF RPOS"/>
    <property type="match status" value="1"/>
</dbReference>
<dbReference type="InterPro" id="IPR036388">
    <property type="entry name" value="WH-like_DNA-bd_sf"/>
</dbReference>
<dbReference type="KEGG" id="cbar:PATL70BA_1742"/>
<dbReference type="Gene3D" id="3.40.50.2300">
    <property type="match status" value="1"/>
</dbReference>
<dbReference type="Gene3D" id="1.10.10.10">
    <property type="entry name" value="Winged helix-like DNA-binding domain superfamily/Winged helix DNA-binding domain"/>
    <property type="match status" value="1"/>
</dbReference>
<dbReference type="RefSeq" id="WP_125136911.1">
    <property type="nucleotide sequence ID" value="NZ_LR130778.1"/>
</dbReference>
<evidence type="ECO:0000256" key="4">
    <source>
        <dbReference type="ARBA" id="ARBA00023015"/>
    </source>
</evidence>
<evidence type="ECO:0000259" key="11">
    <source>
        <dbReference type="PROSITE" id="PS51755"/>
    </source>
</evidence>
<dbReference type="EMBL" id="LR130778">
    <property type="protein sequence ID" value="VDN47631.1"/>
    <property type="molecule type" value="Genomic_DNA"/>
</dbReference>
<dbReference type="GO" id="GO:0000976">
    <property type="term" value="F:transcription cis-regulatory region binding"/>
    <property type="evidence" value="ECO:0007669"/>
    <property type="project" value="TreeGrafter"/>
</dbReference>
<protein>
    <recommendedName>
        <fullName evidence="1">Stage 0 sporulation protein A homolog</fullName>
    </recommendedName>
</protein>
<dbReference type="Proteomes" id="UP000279029">
    <property type="component" value="Chromosome"/>
</dbReference>
<dbReference type="CDD" id="cd00383">
    <property type="entry name" value="trans_reg_C"/>
    <property type="match status" value="1"/>
</dbReference>
<dbReference type="InterPro" id="IPR011006">
    <property type="entry name" value="CheY-like_superfamily"/>
</dbReference>
<evidence type="ECO:0000256" key="5">
    <source>
        <dbReference type="ARBA" id="ARBA00023125"/>
    </source>
</evidence>
<dbReference type="PANTHER" id="PTHR48111:SF40">
    <property type="entry name" value="PHOSPHATE REGULON TRANSCRIPTIONAL REGULATORY PROTEIN PHOB"/>
    <property type="match status" value="1"/>
</dbReference>
<proteinExistence type="predicted"/>
<keyword evidence="6" id="KW-0804">Transcription</keyword>
<dbReference type="SMART" id="SM00862">
    <property type="entry name" value="Trans_reg_C"/>
    <property type="match status" value="1"/>
</dbReference>
<dbReference type="GO" id="GO:0032993">
    <property type="term" value="C:protein-DNA complex"/>
    <property type="evidence" value="ECO:0007669"/>
    <property type="project" value="TreeGrafter"/>
</dbReference>
<evidence type="ECO:0000313" key="13">
    <source>
        <dbReference type="Proteomes" id="UP000279029"/>
    </source>
</evidence>
<evidence type="ECO:0000259" key="10">
    <source>
        <dbReference type="PROSITE" id="PS50110"/>
    </source>
</evidence>
<feature type="DNA-binding region" description="OmpR/PhoB-type" evidence="9">
    <location>
        <begin position="129"/>
        <end position="227"/>
    </location>
</feature>
<evidence type="ECO:0000256" key="1">
    <source>
        <dbReference type="ARBA" id="ARBA00018672"/>
    </source>
</evidence>
<dbReference type="InterPro" id="IPR016032">
    <property type="entry name" value="Sig_transdc_resp-reg_C-effctor"/>
</dbReference>
<keyword evidence="2 8" id="KW-0597">Phosphoprotein</keyword>
<feature type="modified residue" description="4-aspartylphosphate" evidence="8">
    <location>
        <position position="52"/>
    </location>
</feature>
<dbReference type="PROSITE" id="PS51755">
    <property type="entry name" value="OMPR_PHOB"/>
    <property type="match status" value="1"/>
</dbReference>
<feature type="domain" description="OmpR/PhoB-type" evidence="11">
    <location>
        <begin position="129"/>
        <end position="227"/>
    </location>
</feature>
<dbReference type="SUPFAM" id="SSF52172">
    <property type="entry name" value="CheY-like"/>
    <property type="match status" value="1"/>
</dbReference>
<dbReference type="Pfam" id="PF00072">
    <property type="entry name" value="Response_reg"/>
    <property type="match status" value="1"/>
</dbReference>
<dbReference type="OrthoDB" id="9790442at2"/>
<sequence>MKHIFTVDDDKEIRLLIKKYLEKEDYKVTDFSDPTHVLSEIDRLSPDLIILDIMMPGIDGIELCKKIRKSYDIPIIFLSARGEEIDRIIGLEVGGDDYLPKPFSPRELLARIKNIFRRLDNNPTDGHNSPELYIIKNTTLSVTNRYVKVNDTDLNLTVKEFDILCLFMENPLMAFSRNHILEKVWGYEHDGESRLVDDVIKRLRKKLSTASSEVDIITVWGYGYKIE</sequence>
<reference evidence="12 13" key="1">
    <citation type="submission" date="2018-09" db="EMBL/GenBank/DDBJ databases">
        <authorList>
            <person name="Postec A."/>
        </authorList>
    </citation>
    <scope>NUCLEOTIDE SEQUENCE [LARGE SCALE GENOMIC DNA]</scope>
    <source>
        <strain evidence="12">70B-A</strain>
    </source>
</reference>
<evidence type="ECO:0000256" key="2">
    <source>
        <dbReference type="ARBA" id="ARBA00022553"/>
    </source>
</evidence>
<dbReference type="InterPro" id="IPR039420">
    <property type="entry name" value="WalR-like"/>
</dbReference>
<name>A0A3P7PWL5_9FIRM</name>
<dbReference type="PROSITE" id="PS50110">
    <property type="entry name" value="RESPONSE_REGULATORY"/>
    <property type="match status" value="1"/>
</dbReference>
<keyword evidence="13" id="KW-1185">Reference proteome</keyword>
<dbReference type="InterPro" id="IPR001867">
    <property type="entry name" value="OmpR/PhoB-type_DNA-bd"/>
</dbReference>
<dbReference type="FunFam" id="3.40.50.2300:FF:000001">
    <property type="entry name" value="DNA-binding response regulator PhoB"/>
    <property type="match status" value="1"/>
</dbReference>
<keyword evidence="3" id="KW-0902">Two-component regulatory system</keyword>
<feature type="domain" description="Response regulatory" evidence="10">
    <location>
        <begin position="3"/>
        <end position="116"/>
    </location>
</feature>